<keyword evidence="13" id="KW-0472">Membrane</keyword>
<dbReference type="PANTHER" id="PTHR22847:SF637">
    <property type="entry name" value="WD REPEAT DOMAIN 5B"/>
    <property type="match status" value="1"/>
</dbReference>
<dbReference type="GO" id="GO:0004674">
    <property type="term" value="F:protein serine/threonine kinase activity"/>
    <property type="evidence" value="ECO:0007669"/>
    <property type="project" value="UniProtKB-KW"/>
</dbReference>
<dbReference type="PROSITE" id="PS00678">
    <property type="entry name" value="WD_REPEATS_1"/>
    <property type="match status" value="1"/>
</dbReference>
<dbReference type="OrthoDB" id="500858at2"/>
<evidence type="ECO:0000313" key="16">
    <source>
        <dbReference type="Proteomes" id="UP000326354"/>
    </source>
</evidence>
<dbReference type="PRINTS" id="PR00320">
    <property type="entry name" value="GPROTEINBRPT"/>
</dbReference>
<evidence type="ECO:0000256" key="8">
    <source>
        <dbReference type="ARBA" id="ARBA00022840"/>
    </source>
</evidence>
<dbReference type="AlphaFoldDB" id="A0A5S9IP52"/>
<evidence type="ECO:0000256" key="6">
    <source>
        <dbReference type="ARBA" id="ARBA00022741"/>
    </source>
</evidence>
<keyword evidence="13" id="KW-1133">Transmembrane helix</keyword>
<dbReference type="InterPro" id="IPR015943">
    <property type="entry name" value="WD40/YVTN_repeat-like_dom_sf"/>
</dbReference>
<gene>
    <name evidence="15" type="ORF">UABAM_03483</name>
</gene>
<feature type="repeat" description="WD" evidence="9">
    <location>
        <begin position="964"/>
        <end position="984"/>
    </location>
</feature>
<dbReference type="InterPro" id="IPR019775">
    <property type="entry name" value="WD40_repeat_CS"/>
</dbReference>
<evidence type="ECO:0000313" key="15">
    <source>
        <dbReference type="EMBL" id="BBM85120.1"/>
    </source>
</evidence>
<dbReference type="InterPro" id="IPR017441">
    <property type="entry name" value="Protein_kinase_ATP_BS"/>
</dbReference>
<keyword evidence="13" id="KW-0812">Transmembrane</keyword>
<protein>
    <recommendedName>
        <fullName evidence="1">non-specific serine/threonine protein kinase</fullName>
        <ecNumber evidence="1">2.7.11.1</ecNumber>
    </recommendedName>
</protein>
<evidence type="ECO:0000256" key="12">
    <source>
        <dbReference type="SAM" id="MobiDB-lite"/>
    </source>
</evidence>
<evidence type="ECO:0000256" key="5">
    <source>
        <dbReference type="ARBA" id="ARBA00022737"/>
    </source>
</evidence>
<keyword evidence="2" id="KW-0723">Serine/threonine-protein kinase</keyword>
<dbReference type="SMART" id="SM00320">
    <property type="entry name" value="WD40"/>
    <property type="match status" value="9"/>
</dbReference>
<evidence type="ECO:0000256" key="2">
    <source>
        <dbReference type="ARBA" id="ARBA00022527"/>
    </source>
</evidence>
<keyword evidence="7 15" id="KW-0418">Kinase</keyword>
<evidence type="ECO:0000256" key="7">
    <source>
        <dbReference type="ARBA" id="ARBA00022777"/>
    </source>
</evidence>
<keyword evidence="3 9" id="KW-0853">WD repeat</keyword>
<evidence type="ECO:0000256" key="3">
    <source>
        <dbReference type="ARBA" id="ARBA00022574"/>
    </source>
</evidence>
<evidence type="ECO:0000256" key="1">
    <source>
        <dbReference type="ARBA" id="ARBA00012513"/>
    </source>
</evidence>
<keyword evidence="4" id="KW-0808">Transferase</keyword>
<dbReference type="InterPro" id="IPR008271">
    <property type="entry name" value="Ser/Thr_kinase_AS"/>
</dbReference>
<feature type="repeat" description="WD" evidence="9">
    <location>
        <begin position="1146"/>
        <end position="1181"/>
    </location>
</feature>
<dbReference type="InterPro" id="IPR020472">
    <property type="entry name" value="WD40_PAC1"/>
</dbReference>
<feature type="binding site" evidence="10">
    <location>
        <position position="138"/>
    </location>
    <ligand>
        <name>ATP</name>
        <dbReference type="ChEBI" id="CHEBI:30616"/>
    </ligand>
</feature>
<name>A0A5S9IP52_UABAM</name>
<keyword evidence="16" id="KW-1185">Reference proteome</keyword>
<dbReference type="PANTHER" id="PTHR22847">
    <property type="entry name" value="WD40 REPEAT PROTEIN"/>
    <property type="match status" value="1"/>
</dbReference>
<evidence type="ECO:0000256" key="11">
    <source>
        <dbReference type="SAM" id="Coils"/>
    </source>
</evidence>
<keyword evidence="11" id="KW-0175">Coiled coil</keyword>
<feature type="region of interest" description="Disordered" evidence="12">
    <location>
        <begin position="258"/>
        <end position="283"/>
    </location>
</feature>
<dbReference type="RefSeq" id="WP_151969240.1">
    <property type="nucleotide sequence ID" value="NZ_AP019860.1"/>
</dbReference>
<dbReference type="CDD" id="cd00200">
    <property type="entry name" value="WD40"/>
    <property type="match status" value="1"/>
</dbReference>
<dbReference type="Gene3D" id="2.130.10.10">
    <property type="entry name" value="YVTN repeat-like/Quinoprotein amine dehydrogenase"/>
    <property type="match status" value="4"/>
</dbReference>
<dbReference type="Pfam" id="PF00069">
    <property type="entry name" value="Pkinase"/>
    <property type="match status" value="1"/>
</dbReference>
<dbReference type="SUPFAM" id="SSF50978">
    <property type="entry name" value="WD40 repeat-like"/>
    <property type="match status" value="1"/>
</dbReference>
<dbReference type="InterPro" id="IPR036322">
    <property type="entry name" value="WD40_repeat_dom_sf"/>
</dbReference>
<dbReference type="SMART" id="SM00220">
    <property type="entry name" value="S_TKc"/>
    <property type="match status" value="1"/>
</dbReference>
<dbReference type="PROSITE" id="PS50082">
    <property type="entry name" value="WD_REPEATS_2"/>
    <property type="match status" value="5"/>
</dbReference>
<feature type="transmembrane region" description="Helical" evidence="13">
    <location>
        <begin position="391"/>
        <end position="415"/>
    </location>
</feature>
<dbReference type="PROSITE" id="PS50294">
    <property type="entry name" value="WD_REPEATS_REGION"/>
    <property type="match status" value="3"/>
</dbReference>
<organism evidence="15 16">
    <name type="scientific">Uabimicrobium amorphum</name>
    <dbReference type="NCBI Taxonomy" id="2596890"/>
    <lineage>
        <taxon>Bacteria</taxon>
        <taxon>Pseudomonadati</taxon>
        <taxon>Planctomycetota</taxon>
        <taxon>Candidatus Uabimicrobiia</taxon>
        <taxon>Candidatus Uabimicrobiales</taxon>
        <taxon>Candidatus Uabimicrobiaceae</taxon>
        <taxon>Candidatus Uabimicrobium</taxon>
    </lineage>
</organism>
<evidence type="ECO:0000259" key="14">
    <source>
        <dbReference type="PROSITE" id="PS50011"/>
    </source>
</evidence>
<keyword evidence="8 10" id="KW-0067">ATP-binding</keyword>
<dbReference type="PROSITE" id="PS00107">
    <property type="entry name" value="PROTEIN_KINASE_ATP"/>
    <property type="match status" value="1"/>
</dbReference>
<reference evidence="15 16" key="1">
    <citation type="submission" date="2019-08" db="EMBL/GenBank/DDBJ databases">
        <title>Complete genome sequence of Candidatus Uab amorphum.</title>
        <authorList>
            <person name="Shiratori T."/>
            <person name="Suzuki S."/>
            <person name="Kakizawa Y."/>
            <person name="Ishida K."/>
        </authorList>
    </citation>
    <scope>NUCLEOTIDE SEQUENCE [LARGE SCALE GENOMIC DNA]</scope>
    <source>
        <strain evidence="15 16">SRT547</strain>
    </source>
</reference>
<dbReference type="InterPro" id="IPR001680">
    <property type="entry name" value="WD40_rpt"/>
</dbReference>
<evidence type="ECO:0000256" key="9">
    <source>
        <dbReference type="PROSITE-ProRule" id="PRU00221"/>
    </source>
</evidence>
<keyword evidence="5" id="KW-0677">Repeat</keyword>
<dbReference type="GO" id="GO:0005524">
    <property type="term" value="F:ATP binding"/>
    <property type="evidence" value="ECO:0007669"/>
    <property type="project" value="UniProtKB-UniRule"/>
</dbReference>
<evidence type="ECO:0000256" key="4">
    <source>
        <dbReference type="ARBA" id="ARBA00022679"/>
    </source>
</evidence>
<dbReference type="InterPro" id="IPR011009">
    <property type="entry name" value="Kinase-like_dom_sf"/>
</dbReference>
<proteinExistence type="predicted"/>
<dbReference type="EMBL" id="AP019860">
    <property type="protein sequence ID" value="BBM85120.1"/>
    <property type="molecule type" value="Genomic_DNA"/>
</dbReference>
<accession>A0A5S9IP52</accession>
<dbReference type="SUPFAM" id="SSF56112">
    <property type="entry name" value="Protein kinase-like (PK-like)"/>
    <property type="match status" value="1"/>
</dbReference>
<dbReference type="InterPro" id="IPR011047">
    <property type="entry name" value="Quinoprotein_ADH-like_sf"/>
</dbReference>
<feature type="repeat" description="WD" evidence="9">
    <location>
        <begin position="908"/>
        <end position="949"/>
    </location>
</feature>
<dbReference type="KEGG" id="uam:UABAM_03483"/>
<keyword evidence="6 10" id="KW-0547">Nucleotide-binding</keyword>
<feature type="repeat" description="WD" evidence="9">
    <location>
        <begin position="769"/>
        <end position="810"/>
    </location>
</feature>
<evidence type="ECO:0000256" key="13">
    <source>
        <dbReference type="SAM" id="Phobius"/>
    </source>
</evidence>
<dbReference type="FunFam" id="1.10.510.10:FF:000021">
    <property type="entry name" value="Serine/threonine protein kinase"/>
    <property type="match status" value="1"/>
</dbReference>
<dbReference type="SUPFAM" id="SSF50998">
    <property type="entry name" value="Quinoprotein alcohol dehydrogenase-like"/>
    <property type="match status" value="1"/>
</dbReference>
<dbReference type="Gene3D" id="3.30.200.20">
    <property type="entry name" value="Phosphorylase Kinase, domain 1"/>
    <property type="match status" value="1"/>
</dbReference>
<dbReference type="InterPro" id="IPR000719">
    <property type="entry name" value="Prot_kinase_dom"/>
</dbReference>
<sequence>MLFSSYEQALVKLLVQKNWVQPHVINKVLEYVTKQRQQGQKIAVESVLLQSGYVSQQNLQTAIGMVSTIMSSGTASEVNVSQQSMMNSSKFTQTQMLQAINQRQVIAHYNIEKELGRGGMGIVFKATDTKLGRTVAVKVIIGTALTATKIRRFLEEAKATARLKHPHIISLYEINNTPVNYFTMEYVEGKPLSDYVGKGLKLKEVLYIMNKCASAIDFAHKEGIIHRDIKPSNIMLDKLKNPKVMDFGLAKDVNNDQNLSRQGDVMGTPAYMSPEQADGRKVDPRSDVYSLGATMYQMLVGRAPFQADSYWKVLKKLHTDDPIRLRVLNPDIPPEVEAICLKCLEKSPRKRYRTAEAFAKDIENFLKDRPVSASPITPISRMFKLFKRNKLISSLVLFIVMITVFSGVSIFYQYFQLQDKNEKLGTSLSELAKVNNDLEIARQKAEEAKNEAITQKQEALDARNEAVTAKQKAQIREYYANILLTNQYLKDHNSLEAQEALGHCAKDLRNWEWYWLDGQCNTSEPQPEVIREFAKKATSIGLHRDLLAMGNKKGQVIIYHMSDRRIIKKLNKTKKSSSGIPGTINDCIFSPSGKYLAILHGQFVEVFSTTSWDLVAAIPHENVSRTCLFLSQEHYLAVGYEVENYDIYKRKIASKKRKQGVVIWNIKTQKPLKIFSPLNEFENNINSLAYRNGKLFCGVGDNERIRKDFNKDFLTIWDLKTERVSYLSKSRIYPKSKIHSIIVDKFIITASFDGTIIIYNKKLQPLRQLVGHKSYVFSCCLSPDKKYLVSTSNDNTMIVWSMETFERVATLVGHVGAVYKCAFYGKDQLVSCGKDGVKFWRIRYSDAHFSGNNPFIFPKQKYAITDCAIDLRTPNQLAFALEHALSIFLSDFRGVKIELPEKNRLKPFLGSMGPVRYLQFHPNKNMIVNGSDFGEVLLWDMQNGQKVRKYSGHKITKHIRHCVFNHDGSRIASASYDSTIRIWNSDIDDFAPKTQGNSLFVLQGFKGDLNAACFQPNGNLIVAGGQPGLKMWNIDEGQLQGKKNVKLSPIKSGLKLAREVFYCEYTPDGKYIIASSKGAKDNLLVADSKTLKLVHTFEGHSDRVEIFSFIPNYPNRLASASFDGTIRIWNLDNIEKSKKSRAVLTIEVSNQQLKTLCFNHDGSLMVSGGFDRHIRIWRFHR</sequence>
<evidence type="ECO:0000256" key="10">
    <source>
        <dbReference type="PROSITE-ProRule" id="PRU10141"/>
    </source>
</evidence>
<dbReference type="PROSITE" id="PS50011">
    <property type="entry name" value="PROTEIN_KINASE_DOM"/>
    <property type="match status" value="1"/>
</dbReference>
<dbReference type="Proteomes" id="UP000326354">
    <property type="component" value="Chromosome"/>
</dbReference>
<feature type="coiled-coil region" evidence="11">
    <location>
        <begin position="428"/>
        <end position="465"/>
    </location>
</feature>
<dbReference type="PROSITE" id="PS00108">
    <property type="entry name" value="PROTEIN_KINASE_ST"/>
    <property type="match status" value="1"/>
</dbReference>
<feature type="repeat" description="WD" evidence="9">
    <location>
        <begin position="1097"/>
        <end position="1139"/>
    </location>
</feature>
<dbReference type="Pfam" id="PF00400">
    <property type="entry name" value="WD40"/>
    <property type="match status" value="5"/>
</dbReference>
<feature type="domain" description="Protein kinase" evidence="14">
    <location>
        <begin position="109"/>
        <end position="366"/>
    </location>
</feature>
<dbReference type="CDD" id="cd14014">
    <property type="entry name" value="STKc_PknB_like"/>
    <property type="match status" value="1"/>
</dbReference>
<dbReference type="EC" id="2.7.11.1" evidence="1"/>
<dbReference type="Gene3D" id="1.10.510.10">
    <property type="entry name" value="Transferase(Phosphotransferase) domain 1"/>
    <property type="match status" value="1"/>
</dbReference>